<evidence type="ECO:0000313" key="5">
    <source>
        <dbReference type="EMBL" id="CAH1237794.1"/>
    </source>
</evidence>
<organism evidence="5 6">
    <name type="scientific">Branchiostoma lanceolatum</name>
    <name type="common">Common lancelet</name>
    <name type="synonym">Amphioxus lanceolatum</name>
    <dbReference type="NCBI Taxonomy" id="7740"/>
    <lineage>
        <taxon>Eukaryota</taxon>
        <taxon>Metazoa</taxon>
        <taxon>Chordata</taxon>
        <taxon>Cephalochordata</taxon>
        <taxon>Leptocardii</taxon>
        <taxon>Amphioxiformes</taxon>
        <taxon>Branchiostomatidae</taxon>
        <taxon>Branchiostoma</taxon>
    </lineage>
</organism>
<dbReference type="PANTHER" id="PTHR31437">
    <property type="entry name" value="SREK1IP1 FAMILY MEMBER"/>
    <property type="match status" value="1"/>
</dbReference>
<evidence type="ECO:0000256" key="3">
    <source>
        <dbReference type="ARBA" id="ARBA00022833"/>
    </source>
</evidence>
<reference evidence="5" key="1">
    <citation type="submission" date="2022-01" db="EMBL/GenBank/DDBJ databases">
        <authorList>
            <person name="Braso-Vives M."/>
        </authorList>
    </citation>
    <scope>NUCLEOTIDE SEQUENCE</scope>
</reference>
<feature type="compositionally biased region" description="Basic residues" evidence="4">
    <location>
        <begin position="126"/>
        <end position="149"/>
    </location>
</feature>
<keyword evidence="6" id="KW-1185">Reference proteome</keyword>
<dbReference type="OrthoDB" id="5596742at2759"/>
<feature type="compositionally biased region" description="Acidic residues" evidence="4">
    <location>
        <begin position="113"/>
        <end position="122"/>
    </location>
</feature>
<dbReference type="PANTHER" id="PTHR31437:SF1">
    <property type="entry name" value="PROTEIN SREK1IP1"/>
    <property type="match status" value="1"/>
</dbReference>
<feature type="compositionally biased region" description="Basic and acidic residues" evidence="4">
    <location>
        <begin position="78"/>
        <end position="89"/>
    </location>
</feature>
<evidence type="ECO:0000256" key="2">
    <source>
        <dbReference type="ARBA" id="ARBA00022771"/>
    </source>
</evidence>
<dbReference type="AlphaFoldDB" id="A0A8J9W1V9"/>
<name>A0A8J9W1V9_BRALA</name>
<evidence type="ECO:0000313" key="6">
    <source>
        <dbReference type="Proteomes" id="UP000838412"/>
    </source>
</evidence>
<feature type="region of interest" description="Disordered" evidence="4">
    <location>
        <begin position="56"/>
        <end position="149"/>
    </location>
</feature>
<keyword evidence="3" id="KW-0862">Zinc</keyword>
<gene>
    <name evidence="5" type="primary">SREK1IP1</name>
    <name evidence="5" type="ORF">BLAG_LOCUS2609</name>
</gene>
<proteinExistence type="predicted"/>
<dbReference type="GO" id="GO:0008270">
    <property type="term" value="F:zinc ion binding"/>
    <property type="evidence" value="ECO:0007669"/>
    <property type="project" value="UniProtKB-KW"/>
</dbReference>
<keyword evidence="2" id="KW-0863">Zinc-finger</keyword>
<dbReference type="Proteomes" id="UP000838412">
    <property type="component" value="Chromosome 10"/>
</dbReference>
<dbReference type="EMBL" id="OV696695">
    <property type="protein sequence ID" value="CAH1237794.1"/>
    <property type="molecule type" value="Genomic_DNA"/>
</dbReference>
<protein>
    <submittedName>
        <fullName evidence="5">SREK1IP1 protein</fullName>
    </submittedName>
</protein>
<accession>A0A8J9W1V9</accession>
<sequence>MAHVDVQGLVARLTNQAGENQARVGCGKCGYTGHLTFECRNFLRANPAQDIVLDVSSTSSEDSEEELGSEALAKRIQAKKDAEPKTSGKDKKKKHKKHKKSSKHKKRRKESSSESDSEDEAEEKSKKRKKSSKKSKKKHKKRKHSSSSD</sequence>
<evidence type="ECO:0000256" key="4">
    <source>
        <dbReference type="SAM" id="MobiDB-lite"/>
    </source>
</evidence>
<keyword evidence="1" id="KW-0479">Metal-binding</keyword>
<evidence type="ECO:0000256" key="1">
    <source>
        <dbReference type="ARBA" id="ARBA00022723"/>
    </source>
</evidence>
<feature type="compositionally biased region" description="Basic residues" evidence="4">
    <location>
        <begin position="90"/>
        <end position="109"/>
    </location>
</feature>